<evidence type="ECO:0000256" key="6">
    <source>
        <dbReference type="RuleBase" id="RU000461"/>
    </source>
</evidence>
<feature type="transmembrane region" description="Helical" evidence="7">
    <location>
        <begin position="12"/>
        <end position="32"/>
    </location>
</feature>
<dbReference type="PRINTS" id="PR00465">
    <property type="entry name" value="EP450IV"/>
</dbReference>
<dbReference type="PANTHER" id="PTHR46206">
    <property type="entry name" value="CYTOCHROME P450"/>
    <property type="match status" value="1"/>
</dbReference>
<dbReference type="InterPro" id="IPR017972">
    <property type="entry name" value="Cyt_P450_CS"/>
</dbReference>
<dbReference type="Proteomes" id="UP001465976">
    <property type="component" value="Unassembled WGS sequence"/>
</dbReference>
<keyword evidence="3 6" id="KW-0479">Metal-binding</keyword>
<protein>
    <recommendedName>
        <fullName evidence="10">Cytochrome P450</fullName>
    </recommendedName>
</protein>
<dbReference type="PROSITE" id="PS00086">
    <property type="entry name" value="CYTOCHROME_P450"/>
    <property type="match status" value="1"/>
</dbReference>
<keyword evidence="7" id="KW-0472">Membrane</keyword>
<comment type="cofactor">
    <cofactor evidence="1">
        <name>heme</name>
        <dbReference type="ChEBI" id="CHEBI:30413"/>
    </cofactor>
</comment>
<dbReference type="CDD" id="cd11041">
    <property type="entry name" value="CYP503A1-like"/>
    <property type="match status" value="1"/>
</dbReference>
<dbReference type="Gene3D" id="1.10.630.10">
    <property type="entry name" value="Cytochrome P450"/>
    <property type="match status" value="2"/>
</dbReference>
<dbReference type="Pfam" id="PF00067">
    <property type="entry name" value="p450"/>
    <property type="match status" value="1"/>
</dbReference>
<comment type="caution">
    <text evidence="8">The sequence shown here is derived from an EMBL/GenBank/DDBJ whole genome shotgun (WGS) entry which is preliminary data.</text>
</comment>
<keyword evidence="9" id="KW-1185">Reference proteome</keyword>
<keyword evidence="7" id="KW-1133">Transmembrane helix</keyword>
<dbReference type="EMBL" id="JBAHYK010002802">
    <property type="protein sequence ID" value="KAL0564401.1"/>
    <property type="molecule type" value="Genomic_DNA"/>
</dbReference>
<gene>
    <name evidence="8" type="ORF">V5O48_017644</name>
</gene>
<evidence type="ECO:0000256" key="5">
    <source>
        <dbReference type="ARBA" id="ARBA00023004"/>
    </source>
</evidence>
<comment type="similarity">
    <text evidence="2 6">Belongs to the cytochrome P450 family.</text>
</comment>
<name>A0ABR3END1_9AGAR</name>
<reference evidence="8 9" key="1">
    <citation type="submission" date="2024-02" db="EMBL/GenBank/DDBJ databases">
        <title>A draft genome for the cacao thread blight pathogen Marasmius crinis-equi.</title>
        <authorList>
            <person name="Cohen S.P."/>
            <person name="Baruah I.K."/>
            <person name="Amoako-Attah I."/>
            <person name="Bukari Y."/>
            <person name="Meinhardt L.W."/>
            <person name="Bailey B.A."/>
        </authorList>
    </citation>
    <scope>NUCLEOTIDE SEQUENCE [LARGE SCALE GENOMIC DNA]</scope>
    <source>
        <strain evidence="8 9">GH-76</strain>
    </source>
</reference>
<keyword evidence="5 6" id="KW-0408">Iron</keyword>
<evidence type="ECO:0000256" key="4">
    <source>
        <dbReference type="ARBA" id="ARBA00023002"/>
    </source>
</evidence>
<evidence type="ECO:0008006" key="10">
    <source>
        <dbReference type="Google" id="ProtNLM"/>
    </source>
</evidence>
<keyword evidence="6" id="KW-0503">Monooxygenase</keyword>
<dbReference type="SUPFAM" id="SSF48264">
    <property type="entry name" value="Cytochrome P450"/>
    <property type="match status" value="1"/>
</dbReference>
<dbReference type="InterPro" id="IPR036396">
    <property type="entry name" value="Cyt_P450_sf"/>
</dbReference>
<keyword evidence="7" id="KW-0812">Transmembrane</keyword>
<organism evidence="8 9">
    <name type="scientific">Marasmius crinis-equi</name>
    <dbReference type="NCBI Taxonomy" id="585013"/>
    <lineage>
        <taxon>Eukaryota</taxon>
        <taxon>Fungi</taxon>
        <taxon>Dikarya</taxon>
        <taxon>Basidiomycota</taxon>
        <taxon>Agaricomycotina</taxon>
        <taxon>Agaricomycetes</taxon>
        <taxon>Agaricomycetidae</taxon>
        <taxon>Agaricales</taxon>
        <taxon>Marasmiineae</taxon>
        <taxon>Marasmiaceae</taxon>
        <taxon>Marasmius</taxon>
    </lineage>
</organism>
<evidence type="ECO:0000313" key="9">
    <source>
        <dbReference type="Proteomes" id="UP001465976"/>
    </source>
</evidence>
<dbReference type="InterPro" id="IPR002403">
    <property type="entry name" value="Cyt_P450_E_grp-IV"/>
</dbReference>
<keyword evidence="6" id="KW-0349">Heme</keyword>
<proteinExistence type="inferred from homology"/>
<sequence>MVLIDILVNSSFFPAHYFALLFFSLFIIYEYIASTLARNKLASIPALNSWPTSNPLWLRLPFLAEYYIAWRFFVDSRVLIEEGCRKYPSTPFKVPTFEGWLVILNGPEALEDIRKATDEDFSVLLAINDSLLKMEYTIHPKLHMNLYHIRTIRTSLTRNIGTKLPETLDEIRCAFQELVPPSHDWTEPIDIVSNLEDIIVRVSNRYYVGLPLCRNSDYCNLIFESARSVLVSAQIIGMFPRFLQPIAGRIFTMRKSNARRAVRHLAPLIQERRCMRKEARPLGFIYALGYLAANPQLAGLLRDEIEAATRNGWNKAALNQVPRLDSFLKEALRHSGSLLGAPRTSLRDFPLTGSRTVIPAHTKVAVANYRTHFDPVLYPEPAVFNPVRFYDPEGGNKEGYNNSQMVTPTSDWPFFGVGKHTCPGRFFVVNEIKTLLAHVLVTYDVKFHGDPDFNGSERGAARVPPSAGYWAGITLLLDARLRKLTFRKRRDI</sequence>
<keyword evidence="4 6" id="KW-0560">Oxidoreductase</keyword>
<evidence type="ECO:0000256" key="1">
    <source>
        <dbReference type="ARBA" id="ARBA00001971"/>
    </source>
</evidence>
<dbReference type="InterPro" id="IPR001128">
    <property type="entry name" value="Cyt_P450"/>
</dbReference>
<accession>A0ABR3END1</accession>
<evidence type="ECO:0000313" key="8">
    <source>
        <dbReference type="EMBL" id="KAL0564401.1"/>
    </source>
</evidence>
<evidence type="ECO:0000256" key="7">
    <source>
        <dbReference type="SAM" id="Phobius"/>
    </source>
</evidence>
<evidence type="ECO:0000256" key="3">
    <source>
        <dbReference type="ARBA" id="ARBA00022723"/>
    </source>
</evidence>
<evidence type="ECO:0000256" key="2">
    <source>
        <dbReference type="ARBA" id="ARBA00010617"/>
    </source>
</evidence>